<dbReference type="EMBL" id="CP030050">
    <property type="protein sequence ID" value="QOZ68018.1"/>
    <property type="molecule type" value="Genomic_DNA"/>
</dbReference>
<name>A0AAE7TGM4_9BRAD</name>
<evidence type="ECO:0000256" key="2">
    <source>
        <dbReference type="SAM" id="SignalP"/>
    </source>
</evidence>
<feature type="region of interest" description="Disordered" evidence="1">
    <location>
        <begin position="56"/>
        <end position="75"/>
    </location>
</feature>
<protein>
    <recommendedName>
        <fullName evidence="5">Secreted protein</fullName>
    </recommendedName>
</protein>
<sequence length="94" mass="10015">MMMSNRCGLTVVAALLLFGSSLEGADAEGTSGAVIRRIASVDDVASAERLRVPIGHRQPRLRDIPPSAGPSAAEAELRRLDTEVDRKLIICRGC</sequence>
<feature type="signal peptide" evidence="2">
    <location>
        <begin position="1"/>
        <end position="24"/>
    </location>
</feature>
<feature type="compositionally biased region" description="Low complexity" evidence="1">
    <location>
        <begin position="65"/>
        <end position="74"/>
    </location>
</feature>
<dbReference type="AlphaFoldDB" id="A0AAE7TGM4"/>
<accession>A0AAE7TGM4</accession>
<dbReference type="KEGG" id="barh:WN72_18140"/>
<evidence type="ECO:0008006" key="5">
    <source>
        <dbReference type="Google" id="ProtNLM"/>
    </source>
</evidence>
<gene>
    <name evidence="3" type="ORF">WN72_18140</name>
</gene>
<reference evidence="3 4" key="1">
    <citation type="submission" date="2018-06" db="EMBL/GenBank/DDBJ databases">
        <title>Comparative genomics of Bradyrhizobium nodulating Arachidis hypogaea.</title>
        <authorList>
            <person name="Li Y."/>
        </authorList>
    </citation>
    <scope>NUCLEOTIDE SEQUENCE [LARGE SCALE GENOMIC DNA]</scope>
    <source>
        <strain evidence="3 4">CCBAU 051107</strain>
    </source>
</reference>
<organism evidence="3 4">
    <name type="scientific">Bradyrhizobium arachidis</name>
    <dbReference type="NCBI Taxonomy" id="858423"/>
    <lineage>
        <taxon>Bacteria</taxon>
        <taxon>Pseudomonadati</taxon>
        <taxon>Pseudomonadota</taxon>
        <taxon>Alphaproteobacteria</taxon>
        <taxon>Hyphomicrobiales</taxon>
        <taxon>Nitrobacteraceae</taxon>
        <taxon>Bradyrhizobium</taxon>
    </lineage>
</organism>
<dbReference type="Proteomes" id="UP000594015">
    <property type="component" value="Chromosome"/>
</dbReference>
<evidence type="ECO:0000313" key="3">
    <source>
        <dbReference type="EMBL" id="QOZ68018.1"/>
    </source>
</evidence>
<evidence type="ECO:0000256" key="1">
    <source>
        <dbReference type="SAM" id="MobiDB-lite"/>
    </source>
</evidence>
<proteinExistence type="predicted"/>
<keyword evidence="2" id="KW-0732">Signal</keyword>
<evidence type="ECO:0000313" key="4">
    <source>
        <dbReference type="Proteomes" id="UP000594015"/>
    </source>
</evidence>
<feature type="chain" id="PRO_5041908068" description="Secreted protein" evidence="2">
    <location>
        <begin position="25"/>
        <end position="94"/>
    </location>
</feature>